<evidence type="ECO:0000259" key="8">
    <source>
        <dbReference type="PROSITE" id="PS00624"/>
    </source>
</evidence>
<dbReference type="SUPFAM" id="SSF51905">
    <property type="entry name" value="FAD/NAD(P)-binding domain"/>
    <property type="match status" value="1"/>
</dbReference>
<feature type="binding site" evidence="6">
    <location>
        <position position="120"/>
    </location>
    <ligand>
        <name>FAD</name>
        <dbReference type="ChEBI" id="CHEBI:57692"/>
    </ligand>
</feature>
<keyword evidence="4 6" id="KW-0274">FAD</keyword>
<dbReference type="Pfam" id="PF00732">
    <property type="entry name" value="GMC_oxred_N"/>
    <property type="match status" value="1"/>
</dbReference>
<dbReference type="PANTHER" id="PTHR11552:SF147">
    <property type="entry name" value="CHOLINE DEHYDROGENASE, MITOCHONDRIAL"/>
    <property type="match status" value="1"/>
</dbReference>
<comment type="cofactor">
    <cofactor evidence="1 6">
        <name>FAD</name>
        <dbReference type="ChEBI" id="CHEBI:57692"/>
    </cofactor>
</comment>
<evidence type="ECO:0000256" key="2">
    <source>
        <dbReference type="ARBA" id="ARBA00010790"/>
    </source>
</evidence>
<name>A0A8B6EQ21_MYTGA</name>
<feature type="active site" description="Proton acceptor" evidence="5">
    <location>
        <position position="565"/>
    </location>
</feature>
<feature type="domain" description="Glucose-methanol-choline oxidoreductase N-terminal" evidence="8">
    <location>
        <begin position="287"/>
        <end position="301"/>
    </location>
</feature>
<dbReference type="InterPro" id="IPR007867">
    <property type="entry name" value="GMC_OxRtase_C"/>
</dbReference>
<feature type="active site" description="Proton donor" evidence="5">
    <location>
        <position position="522"/>
    </location>
</feature>
<sequence>MCIIWLWSLLLINVLNTVAQDCPEYIRTQYDYIIVGAGTAGSVLAARLSEDPRVQVLLLEAGDKETDRPETPFITTPGLAKQLRNSSVDWKYFTHPQENALFGYKNKQAALPRGKVIGGTFALNDMIYQRGSPGIFDEWDKKGAKGWGFKHVAPYFRKSVDTKVIELSKSDLHRSCGPMTVSTLQPTSLLNVYFNATQSLGYDAINCNEKEDQGICRIQTNIRGGERLTTAKAYLNEARGRQNLNIVTKALVSRVLIARRQAVGIEFIFSNVSFQVLASNEVILSAGSYGSPKILFLSGIGSREHLYNLQIPVIADLPVGENLQDHISVDIRVFVNVSTMKPNSNLNRLMIDQYFYQRKGLMASIGGSEAFLFANTNKTRLSPYPDLQFTFTSTIADHDHKLLRVMNKDDELIKSWYSFGKKRDGITITVKLLHPKSRGHLKLNSTDPNEMPIIDPKYLSNVEDIKTLYEGIKIVKSIIETPIMQSIDATMEPTFKGCKEFKFDSDLYWKCYIQTFSDPGHHPVSTCKMGAFNDVRSVVDNKLRVKDVFNLRVVDASIFPEITDHPNAATIMIAERAAALILK</sequence>
<dbReference type="OrthoDB" id="6102814at2759"/>
<feature type="binding site" evidence="6">
    <location>
        <position position="116"/>
    </location>
    <ligand>
        <name>FAD</name>
        <dbReference type="ChEBI" id="CHEBI:57692"/>
    </ligand>
</feature>
<feature type="binding site" evidence="6">
    <location>
        <position position="252"/>
    </location>
    <ligand>
        <name>FAD</name>
        <dbReference type="ChEBI" id="CHEBI:57692"/>
    </ligand>
</feature>
<dbReference type="PANTHER" id="PTHR11552">
    <property type="entry name" value="GLUCOSE-METHANOL-CHOLINE GMC OXIDOREDUCTASE"/>
    <property type="match status" value="1"/>
</dbReference>
<comment type="similarity">
    <text evidence="2">Belongs to the GMC oxidoreductase family.</text>
</comment>
<keyword evidence="3" id="KW-0285">Flavoprotein</keyword>
<evidence type="ECO:0000256" key="4">
    <source>
        <dbReference type="ARBA" id="ARBA00022827"/>
    </source>
</evidence>
<dbReference type="PIRSF" id="PIRSF000137">
    <property type="entry name" value="Alcohol_oxidase"/>
    <property type="match status" value="1"/>
</dbReference>
<feature type="chain" id="PRO_5032812083" description="Glucose-methanol-choline oxidoreductase N-terminal domain-containing protein" evidence="7">
    <location>
        <begin position="20"/>
        <end position="583"/>
    </location>
</feature>
<gene>
    <name evidence="9" type="ORF">MGAL_10B014171</name>
</gene>
<dbReference type="GO" id="GO:0016614">
    <property type="term" value="F:oxidoreductase activity, acting on CH-OH group of donors"/>
    <property type="evidence" value="ECO:0007669"/>
    <property type="project" value="InterPro"/>
</dbReference>
<evidence type="ECO:0000256" key="1">
    <source>
        <dbReference type="ARBA" id="ARBA00001974"/>
    </source>
</evidence>
<dbReference type="InterPro" id="IPR036188">
    <property type="entry name" value="FAD/NAD-bd_sf"/>
</dbReference>
<dbReference type="Gene3D" id="3.50.50.60">
    <property type="entry name" value="FAD/NAD(P)-binding domain"/>
    <property type="match status" value="1"/>
</dbReference>
<evidence type="ECO:0000256" key="7">
    <source>
        <dbReference type="SAM" id="SignalP"/>
    </source>
</evidence>
<comment type="caution">
    <text evidence="9">The sequence shown here is derived from an EMBL/GenBank/DDBJ whole genome shotgun (WGS) entry which is preliminary data.</text>
</comment>
<dbReference type="Gene3D" id="3.30.560.10">
    <property type="entry name" value="Glucose Oxidase, domain 3"/>
    <property type="match status" value="1"/>
</dbReference>
<organism evidence="9 10">
    <name type="scientific">Mytilus galloprovincialis</name>
    <name type="common">Mediterranean mussel</name>
    <dbReference type="NCBI Taxonomy" id="29158"/>
    <lineage>
        <taxon>Eukaryota</taxon>
        <taxon>Metazoa</taxon>
        <taxon>Spiralia</taxon>
        <taxon>Lophotrochozoa</taxon>
        <taxon>Mollusca</taxon>
        <taxon>Bivalvia</taxon>
        <taxon>Autobranchia</taxon>
        <taxon>Pteriomorphia</taxon>
        <taxon>Mytilida</taxon>
        <taxon>Mytiloidea</taxon>
        <taxon>Mytilidae</taxon>
        <taxon>Mytilinae</taxon>
        <taxon>Mytilus</taxon>
    </lineage>
</organism>
<evidence type="ECO:0000313" key="10">
    <source>
        <dbReference type="Proteomes" id="UP000596742"/>
    </source>
</evidence>
<accession>A0A8B6EQ21</accession>
<dbReference type="InterPro" id="IPR000172">
    <property type="entry name" value="GMC_OxRdtase_N"/>
</dbReference>
<dbReference type="EMBL" id="UYJE01005459">
    <property type="protein sequence ID" value="VDI37545.1"/>
    <property type="molecule type" value="Genomic_DNA"/>
</dbReference>
<dbReference type="InterPro" id="IPR012132">
    <property type="entry name" value="GMC_OxRdtase"/>
</dbReference>
<dbReference type="Pfam" id="PF05199">
    <property type="entry name" value="GMC_oxred_C"/>
    <property type="match status" value="1"/>
</dbReference>
<dbReference type="SUPFAM" id="SSF54373">
    <property type="entry name" value="FAD-linked reductases, C-terminal domain"/>
    <property type="match status" value="1"/>
</dbReference>
<proteinExistence type="inferred from homology"/>
<evidence type="ECO:0000256" key="3">
    <source>
        <dbReference type="ARBA" id="ARBA00022630"/>
    </source>
</evidence>
<dbReference type="PROSITE" id="PS00624">
    <property type="entry name" value="GMC_OXRED_2"/>
    <property type="match status" value="1"/>
</dbReference>
<reference evidence="9" key="1">
    <citation type="submission" date="2018-11" db="EMBL/GenBank/DDBJ databases">
        <authorList>
            <person name="Alioto T."/>
            <person name="Alioto T."/>
        </authorList>
    </citation>
    <scope>NUCLEOTIDE SEQUENCE</scope>
</reference>
<dbReference type="Proteomes" id="UP000596742">
    <property type="component" value="Unassembled WGS sequence"/>
</dbReference>
<evidence type="ECO:0000256" key="6">
    <source>
        <dbReference type="PIRSR" id="PIRSR000137-2"/>
    </source>
</evidence>
<feature type="signal peptide" evidence="7">
    <location>
        <begin position="1"/>
        <end position="19"/>
    </location>
</feature>
<protein>
    <recommendedName>
        <fullName evidence="8">Glucose-methanol-choline oxidoreductase N-terminal domain-containing protein</fullName>
    </recommendedName>
</protein>
<evidence type="ECO:0000256" key="5">
    <source>
        <dbReference type="PIRSR" id="PIRSR000137-1"/>
    </source>
</evidence>
<dbReference type="GO" id="GO:0050660">
    <property type="term" value="F:flavin adenine dinucleotide binding"/>
    <property type="evidence" value="ECO:0007669"/>
    <property type="project" value="InterPro"/>
</dbReference>
<evidence type="ECO:0000313" key="9">
    <source>
        <dbReference type="EMBL" id="VDI37545.1"/>
    </source>
</evidence>
<keyword evidence="10" id="KW-1185">Reference proteome</keyword>
<keyword evidence="7" id="KW-0732">Signal</keyword>
<dbReference type="AlphaFoldDB" id="A0A8B6EQ21"/>